<feature type="compositionally biased region" description="Acidic residues" evidence="1">
    <location>
        <begin position="107"/>
        <end position="117"/>
    </location>
</feature>
<dbReference type="EMBL" id="OX459121">
    <property type="protein sequence ID" value="CAI9103163.1"/>
    <property type="molecule type" value="Genomic_DNA"/>
</dbReference>
<gene>
    <name evidence="2" type="ORF">OLC1_LOCUS12382</name>
</gene>
<accession>A0AAV1D6D7</accession>
<feature type="compositionally biased region" description="Basic and acidic residues" evidence="1">
    <location>
        <begin position="299"/>
        <end position="313"/>
    </location>
</feature>
<keyword evidence="3" id="KW-1185">Reference proteome</keyword>
<feature type="region of interest" description="Disordered" evidence="1">
    <location>
        <begin position="521"/>
        <end position="569"/>
    </location>
</feature>
<name>A0AAV1D6D7_OLDCO</name>
<organism evidence="2 3">
    <name type="scientific">Oldenlandia corymbosa var. corymbosa</name>
    <dbReference type="NCBI Taxonomy" id="529605"/>
    <lineage>
        <taxon>Eukaryota</taxon>
        <taxon>Viridiplantae</taxon>
        <taxon>Streptophyta</taxon>
        <taxon>Embryophyta</taxon>
        <taxon>Tracheophyta</taxon>
        <taxon>Spermatophyta</taxon>
        <taxon>Magnoliopsida</taxon>
        <taxon>eudicotyledons</taxon>
        <taxon>Gunneridae</taxon>
        <taxon>Pentapetalae</taxon>
        <taxon>asterids</taxon>
        <taxon>lamiids</taxon>
        <taxon>Gentianales</taxon>
        <taxon>Rubiaceae</taxon>
        <taxon>Rubioideae</taxon>
        <taxon>Spermacoceae</taxon>
        <taxon>Hedyotis-Oldenlandia complex</taxon>
        <taxon>Oldenlandia</taxon>
    </lineage>
</organism>
<evidence type="ECO:0000256" key="1">
    <source>
        <dbReference type="SAM" id="MobiDB-lite"/>
    </source>
</evidence>
<dbReference type="AlphaFoldDB" id="A0AAV1D6D7"/>
<feature type="compositionally biased region" description="Polar residues" evidence="1">
    <location>
        <begin position="664"/>
        <end position="677"/>
    </location>
</feature>
<feature type="compositionally biased region" description="Basic residues" evidence="1">
    <location>
        <begin position="1"/>
        <end position="29"/>
    </location>
</feature>
<feature type="compositionally biased region" description="Basic and acidic residues" evidence="1">
    <location>
        <begin position="264"/>
        <end position="279"/>
    </location>
</feature>
<evidence type="ECO:0000313" key="2">
    <source>
        <dbReference type="EMBL" id="CAI9103163.1"/>
    </source>
</evidence>
<protein>
    <submittedName>
        <fullName evidence="2">OLC1v1001609C1</fullName>
    </submittedName>
</protein>
<feature type="compositionally biased region" description="Basic and acidic residues" evidence="1">
    <location>
        <begin position="323"/>
        <end position="336"/>
    </location>
</feature>
<feature type="compositionally biased region" description="Basic and acidic residues" evidence="1">
    <location>
        <begin position="220"/>
        <end position="236"/>
    </location>
</feature>
<feature type="compositionally biased region" description="Acidic residues" evidence="1">
    <location>
        <begin position="161"/>
        <end position="175"/>
    </location>
</feature>
<sequence>MGKRITGKMAKKNRRKRMEKKYRRRRARRLRQESEVHQPEGELNEPGEEGVHEPEPDEVDDEAQPQFEFNVPGEEGVHEPEPDEVDDEVQPQFEFNVPGEEGVHEPEPDEVDDEVQPEDAPNNQEEEGADPNADVRNQLINIPQEEVVDLKAPEGGVQENDSGDDEMNVPEEGIQENDSSHDELNAPEEGVQENDSGIDELNVPGEGVQENVADGDEQEMEGKEDGQEENPEKPVDEVEPSEGNQEPVGAVEGSLSPANPEAEQEAHPVRDEDSPKSSEDASQGNSGDGPKETEDLDRQDDLADRNPGKRPMREEEEGVNRSGQHESKDDRRRLETADNFGIAPEHHVDQSGMVIRTAPNDDGDVDQDDIDDDMASVPFDDFDTGNPLGVRTYPVPSIHVQDYYLYGRGGRGDKAEYVSSSSSSSSAAAFKDDLCHDPVEYERQMAEASRRSILDTERNHLHAEFGIITTTEAGSSFSSSVMEDSDIEPVYDRARQFLAGARNSIVEMLGRWPDIDESRLMQASSSSNPPVHQSDDGDRNAEEMRQRKGKGVYQSDPGDATPDDDLSDDETFMDYKEEILDMMGVPPEHLAGFDAGIPIGTKSNPSPRMMKKMKMKNKAPAPIYPDDYVNQGEEDFGLQEAMRLSMLESQNTRPSCQHDAEAGSSFSSVMEGPSTSYDDPPDEYWLPQRKRVMGWMECAICGAAKPPEFMIQISCQCCHYCICIDFCIVILLGFEAEENTRLVCPHCGHNLLPEGLYALVLSQLVMAYYFQ</sequence>
<feature type="compositionally biased region" description="Basic and acidic residues" evidence="1">
    <location>
        <begin position="533"/>
        <end position="546"/>
    </location>
</feature>
<feature type="region of interest" description="Disordered" evidence="1">
    <location>
        <begin position="654"/>
        <end position="681"/>
    </location>
</feature>
<evidence type="ECO:0000313" key="3">
    <source>
        <dbReference type="Proteomes" id="UP001161247"/>
    </source>
</evidence>
<dbReference type="Proteomes" id="UP001161247">
    <property type="component" value="Chromosome 4"/>
</dbReference>
<feature type="compositionally biased region" description="Polar residues" evidence="1">
    <location>
        <begin position="521"/>
        <end position="531"/>
    </location>
</feature>
<proteinExistence type="predicted"/>
<feature type="compositionally biased region" description="Basic and acidic residues" evidence="1">
    <location>
        <begin position="30"/>
        <end position="40"/>
    </location>
</feature>
<feature type="region of interest" description="Disordered" evidence="1">
    <location>
        <begin position="1"/>
        <end position="361"/>
    </location>
</feature>
<reference evidence="2" key="1">
    <citation type="submission" date="2023-03" db="EMBL/GenBank/DDBJ databases">
        <authorList>
            <person name="Julca I."/>
        </authorList>
    </citation>
    <scope>NUCLEOTIDE SEQUENCE</scope>
</reference>